<dbReference type="AlphaFoldDB" id="A0A2P2PDK9"/>
<name>A0A2P2PDK9_RHIMU</name>
<organism evidence="1">
    <name type="scientific">Rhizophora mucronata</name>
    <name type="common">Asiatic mangrove</name>
    <dbReference type="NCBI Taxonomy" id="61149"/>
    <lineage>
        <taxon>Eukaryota</taxon>
        <taxon>Viridiplantae</taxon>
        <taxon>Streptophyta</taxon>
        <taxon>Embryophyta</taxon>
        <taxon>Tracheophyta</taxon>
        <taxon>Spermatophyta</taxon>
        <taxon>Magnoliopsida</taxon>
        <taxon>eudicotyledons</taxon>
        <taxon>Gunneridae</taxon>
        <taxon>Pentapetalae</taxon>
        <taxon>rosids</taxon>
        <taxon>fabids</taxon>
        <taxon>Malpighiales</taxon>
        <taxon>Rhizophoraceae</taxon>
        <taxon>Rhizophora</taxon>
    </lineage>
</organism>
<sequence length="27" mass="3119">MHRRPCSVWYVLKNEQVAFLLFGVAGP</sequence>
<accession>A0A2P2PDK9</accession>
<protein>
    <submittedName>
        <fullName evidence="1">Uncharacterized protein</fullName>
    </submittedName>
</protein>
<proteinExistence type="predicted"/>
<evidence type="ECO:0000313" key="1">
    <source>
        <dbReference type="EMBL" id="MBX52805.1"/>
    </source>
</evidence>
<dbReference type="EMBL" id="GGEC01072321">
    <property type="protein sequence ID" value="MBX52805.1"/>
    <property type="molecule type" value="Transcribed_RNA"/>
</dbReference>
<reference evidence="1" key="1">
    <citation type="submission" date="2018-02" db="EMBL/GenBank/DDBJ databases">
        <title>Rhizophora mucronata_Transcriptome.</title>
        <authorList>
            <person name="Meera S.P."/>
            <person name="Sreeshan A."/>
            <person name="Augustine A."/>
        </authorList>
    </citation>
    <scope>NUCLEOTIDE SEQUENCE</scope>
    <source>
        <tissue evidence="1">Leaf</tissue>
    </source>
</reference>